<name>A0A1I7WXS2_HETBA</name>
<accession>A0A1I7WXS2</accession>
<dbReference type="Pfam" id="PF07245">
    <property type="entry name" value="Phlebovirus_G2"/>
    <property type="match status" value="1"/>
</dbReference>
<feature type="domain" description="Phlebovirus glycoprotein G2 fusion" evidence="1">
    <location>
        <begin position="7"/>
        <end position="314"/>
    </location>
</feature>
<protein>
    <submittedName>
        <fullName evidence="3">Phlebovirus_G2 domain-containing protein</fullName>
    </submittedName>
</protein>
<evidence type="ECO:0000259" key="1">
    <source>
        <dbReference type="Pfam" id="PF07245"/>
    </source>
</evidence>
<dbReference type="AlphaFoldDB" id="A0A1I7WXS2"/>
<evidence type="ECO:0000313" key="3">
    <source>
        <dbReference type="WBParaSite" id="Hba_09933"/>
    </source>
</evidence>
<evidence type="ECO:0000313" key="2">
    <source>
        <dbReference type="Proteomes" id="UP000095283"/>
    </source>
</evidence>
<sequence length="365" mass="42191">MKVSYACQQGYMRQTVDMNCNNEEQCKMEYRREALLDQIHKELCVQIRKDNLTVGNIRIKRGPTTLKCVKQSLFYTRDTETQVFSKMRCPQMVACDLTKGICENMQSNKVIEELKEASTYSGYSYCERPCGGTLMACLFFLPMKACNFYKVAHIPKTNNTYHIFKCSQWKVYVSIILEETLFNKNIKKKLMVEPYRTYEIGNLKLTIVSMQKEYHILMNKRIAQSSEGTLIIPDEFAVECENEKQAEMNFAQCKNNRRCVCDSQNDPANYQCPTFSLNSSRNSSENKFPISTEAMDFITRNESIIATSSQAEMIVVIESVQLISSTQYIIEQQCTVAMDKLTECHMHHEVTLGSNNCMFESTIFY</sequence>
<reference evidence="3" key="1">
    <citation type="submission" date="2016-11" db="UniProtKB">
        <authorList>
            <consortium name="WormBaseParasite"/>
        </authorList>
    </citation>
    <scope>IDENTIFICATION</scope>
</reference>
<dbReference type="InterPro" id="IPR009878">
    <property type="entry name" value="Phlebovirus_G2_fusion"/>
</dbReference>
<dbReference type="WBParaSite" id="Hba_09933">
    <property type="protein sequence ID" value="Hba_09933"/>
    <property type="gene ID" value="Hba_09933"/>
</dbReference>
<dbReference type="Proteomes" id="UP000095283">
    <property type="component" value="Unplaced"/>
</dbReference>
<organism evidence="2 3">
    <name type="scientific">Heterorhabditis bacteriophora</name>
    <name type="common">Entomopathogenic nematode worm</name>
    <dbReference type="NCBI Taxonomy" id="37862"/>
    <lineage>
        <taxon>Eukaryota</taxon>
        <taxon>Metazoa</taxon>
        <taxon>Ecdysozoa</taxon>
        <taxon>Nematoda</taxon>
        <taxon>Chromadorea</taxon>
        <taxon>Rhabditida</taxon>
        <taxon>Rhabditina</taxon>
        <taxon>Rhabditomorpha</taxon>
        <taxon>Strongyloidea</taxon>
        <taxon>Heterorhabditidae</taxon>
        <taxon>Heterorhabditis</taxon>
    </lineage>
</organism>
<keyword evidence="2" id="KW-1185">Reference proteome</keyword>
<proteinExistence type="predicted"/>